<dbReference type="OMA" id="AKWFWEN"/>
<keyword evidence="3" id="KW-1185">Reference proteome</keyword>
<evidence type="ECO:0000256" key="1">
    <source>
        <dbReference type="SAM" id="MobiDB-lite"/>
    </source>
</evidence>
<feature type="compositionally biased region" description="Low complexity" evidence="1">
    <location>
        <begin position="406"/>
        <end position="420"/>
    </location>
</feature>
<dbReference type="AlphaFoldDB" id="E9E4E3"/>
<accession>E9E4E3</accession>
<sequence>MDQTEPRPVSRHTSDEIEAPVHNQAASDFAHDCNGPREGMAPELLSTKGDKGSKALAADENGYVRLHITPLDQELVKIVIPASVLPSARNISFHTLETFPEKRYGFVDLPQMEAEKLKKKLNGATLKGSKMRIEKARPEERVEPTGDADTEIRSKKRKSKDESESSKKRKRDHNVVEGVVLEDRKVKRGWTESADTKRKNKKGKDKSNKDKDQEKRRRQKSKYTDQDECLLKTKLPPNAVSKLPAADAYKKKKKKGNLREVTVHEFEKTTKFPSFLKNTAPETNGKPATEFVEGKGWVDEDGNVVEAVKQKKLPVTTPKRKASFKRETVAQEESDDDSTSSSGTSSEEEEEDSDSDESEAVNATKVETGEKDSESSSEGDDTSSDDSSSEEEEGAASFPTNKADSTRPMSSSSSRSLKIKIPPPPTTPSASKVHPLEALYKRAKPSETTANQTPTQESQPFSFFGEGDADDDDIEDEPAAPSIPMTPYSRQDFEWRNVRSAAPTPDTAHPSRMKNFWASQGDDADMDDAAEEEEEEEEEADDGEEGAPAQAQAGSSDFQTWFWENRRDLNKSWMNRRKSAAKEKRHRENKARASKAV</sequence>
<feature type="compositionally biased region" description="Acidic residues" evidence="1">
    <location>
        <begin position="346"/>
        <end position="359"/>
    </location>
</feature>
<gene>
    <name evidence="2" type="ORF">MAC_04741</name>
</gene>
<evidence type="ECO:0000313" key="3">
    <source>
        <dbReference type="Proteomes" id="UP000002499"/>
    </source>
</evidence>
<feature type="region of interest" description="Disordered" evidence="1">
    <location>
        <begin position="128"/>
        <end position="229"/>
    </location>
</feature>
<reference evidence="2 3" key="1">
    <citation type="journal article" date="2011" name="PLoS Genet.">
        <title>Genome sequencing and comparative transcriptomics of the model entomopathogenic fungi Metarhizium anisopliae and M. acridum.</title>
        <authorList>
            <person name="Gao Q."/>
            <person name="Jin K."/>
            <person name="Ying S.H."/>
            <person name="Zhang Y."/>
            <person name="Xiao G."/>
            <person name="Shang Y."/>
            <person name="Duan Z."/>
            <person name="Hu X."/>
            <person name="Xie X.Q."/>
            <person name="Zhou G."/>
            <person name="Peng G."/>
            <person name="Luo Z."/>
            <person name="Huang W."/>
            <person name="Wang B."/>
            <person name="Fang W."/>
            <person name="Wang S."/>
            <person name="Zhong Y."/>
            <person name="Ma L.J."/>
            <person name="St Leger R.J."/>
            <person name="Zhao G.P."/>
            <person name="Pei Y."/>
            <person name="Feng M.G."/>
            <person name="Xia Y."/>
            <person name="Wang C."/>
        </authorList>
    </citation>
    <scope>NUCLEOTIDE SEQUENCE [LARGE SCALE GENOMIC DNA]</scope>
    <source>
        <strain evidence="2 3">CQMa 102</strain>
    </source>
</reference>
<feature type="region of interest" description="Disordered" evidence="1">
    <location>
        <begin position="1"/>
        <end position="47"/>
    </location>
</feature>
<feature type="compositionally biased region" description="Basic and acidic residues" evidence="1">
    <location>
        <begin position="131"/>
        <end position="144"/>
    </location>
</feature>
<feature type="compositionally biased region" description="Acidic residues" evidence="1">
    <location>
        <begin position="467"/>
        <end position="478"/>
    </location>
</feature>
<organism evidence="3">
    <name type="scientific">Metarhizium acridum (strain CQMa 102)</name>
    <dbReference type="NCBI Taxonomy" id="655827"/>
    <lineage>
        <taxon>Eukaryota</taxon>
        <taxon>Fungi</taxon>
        <taxon>Dikarya</taxon>
        <taxon>Ascomycota</taxon>
        <taxon>Pezizomycotina</taxon>
        <taxon>Sordariomycetes</taxon>
        <taxon>Hypocreomycetidae</taxon>
        <taxon>Hypocreales</taxon>
        <taxon>Clavicipitaceae</taxon>
        <taxon>Metarhizium</taxon>
    </lineage>
</organism>
<feature type="compositionally biased region" description="Basic residues" evidence="1">
    <location>
        <begin position="574"/>
        <end position="597"/>
    </location>
</feature>
<dbReference type="EMBL" id="GL698502">
    <property type="protein sequence ID" value="EFY89154.1"/>
    <property type="molecule type" value="Genomic_DNA"/>
</dbReference>
<dbReference type="InParanoid" id="E9E4E3"/>
<dbReference type="OrthoDB" id="3595585at2759"/>
<feature type="compositionally biased region" description="Basic and acidic residues" evidence="1">
    <location>
        <begin position="205"/>
        <end position="215"/>
    </location>
</feature>
<dbReference type="GeneID" id="19249052"/>
<evidence type="ECO:0000313" key="2">
    <source>
        <dbReference type="EMBL" id="EFY89154.1"/>
    </source>
</evidence>
<dbReference type="KEGG" id="maw:19249052"/>
<dbReference type="eggNOG" id="ENOG502SKB6">
    <property type="taxonomic scope" value="Eukaryota"/>
</dbReference>
<feature type="region of interest" description="Disordered" evidence="1">
    <location>
        <begin position="307"/>
        <end position="597"/>
    </location>
</feature>
<dbReference type="STRING" id="655827.E9E4E3"/>
<dbReference type="Proteomes" id="UP000002499">
    <property type="component" value="Unassembled WGS sequence"/>
</dbReference>
<feature type="compositionally biased region" description="Polar residues" evidence="1">
    <location>
        <begin position="446"/>
        <end position="461"/>
    </location>
</feature>
<name>E9E4E3_METAQ</name>
<feature type="compositionally biased region" description="Acidic residues" evidence="1">
    <location>
        <begin position="375"/>
        <end position="394"/>
    </location>
</feature>
<proteinExistence type="predicted"/>
<protein>
    <submittedName>
        <fullName evidence="2">MFS transporter, putative</fullName>
    </submittedName>
</protein>
<dbReference type="HOGENOM" id="CLU_024590_0_0_1"/>
<feature type="compositionally biased region" description="Acidic residues" evidence="1">
    <location>
        <begin position="522"/>
        <end position="545"/>
    </location>
</feature>